<keyword evidence="2" id="KW-1185">Reference proteome</keyword>
<dbReference type="Proteomes" id="UP000679725">
    <property type="component" value="Unassembled WGS sequence"/>
</dbReference>
<evidence type="ECO:0000313" key="2">
    <source>
        <dbReference type="Proteomes" id="UP000679725"/>
    </source>
</evidence>
<sequence>MEKSGSSGQELPGKKKRNFTTKSAKTFFVQDIPKNVRLRDFDQILQSDLSALCLLSRHKKIELKDMQTT</sequence>
<accession>A0ABM8UPQ4</accession>
<dbReference type="EMBL" id="CAJRAU010000003">
    <property type="protein sequence ID" value="CAG5069439.1"/>
    <property type="molecule type" value="Genomic_DNA"/>
</dbReference>
<protein>
    <submittedName>
        <fullName evidence="1">Uncharacterized protein</fullName>
    </submittedName>
</protein>
<reference evidence="1 2" key="1">
    <citation type="submission" date="2021-04" db="EMBL/GenBank/DDBJ databases">
        <authorList>
            <person name="Rodrigo-Torres L."/>
            <person name="Arahal R. D."/>
            <person name="Lucena T."/>
        </authorList>
    </citation>
    <scope>NUCLEOTIDE SEQUENCE [LARGE SCALE GENOMIC DNA]</scope>
    <source>
        <strain evidence="1 2">CECT 9623</strain>
    </source>
</reference>
<evidence type="ECO:0000313" key="1">
    <source>
        <dbReference type="EMBL" id="CAG5069439.1"/>
    </source>
</evidence>
<organism evidence="1 2">
    <name type="scientific">Dyadobacter linearis</name>
    <dbReference type="NCBI Taxonomy" id="2823330"/>
    <lineage>
        <taxon>Bacteria</taxon>
        <taxon>Pseudomonadati</taxon>
        <taxon>Bacteroidota</taxon>
        <taxon>Cytophagia</taxon>
        <taxon>Cytophagales</taxon>
        <taxon>Spirosomataceae</taxon>
        <taxon>Dyadobacter</taxon>
    </lineage>
</organism>
<comment type="caution">
    <text evidence="1">The sequence shown here is derived from an EMBL/GenBank/DDBJ whole genome shotgun (WGS) entry which is preliminary data.</text>
</comment>
<proteinExistence type="predicted"/>
<name>A0ABM8UPQ4_9BACT</name>
<gene>
    <name evidence="1" type="ORF">DYBT9623_02175</name>
</gene>